<gene>
    <name evidence="4" type="primary">106057500</name>
</gene>
<dbReference type="GO" id="GO:0001681">
    <property type="term" value="F:sialate O-acetylesterase activity"/>
    <property type="evidence" value="ECO:0007669"/>
    <property type="project" value="InterPro"/>
</dbReference>
<dbReference type="EnsemblMetazoa" id="BGLB017917-RA">
    <property type="protein sequence ID" value="BGLB017917-PA"/>
    <property type="gene ID" value="BGLB017917"/>
</dbReference>
<dbReference type="Proteomes" id="UP000076420">
    <property type="component" value="Unassembled WGS sequence"/>
</dbReference>
<dbReference type="PANTHER" id="PTHR22901">
    <property type="entry name" value="SIALATE O-ACETYLESTERASE"/>
    <property type="match status" value="1"/>
</dbReference>
<protein>
    <recommendedName>
        <fullName evidence="3">Sialate O-acetylesterase domain-containing protein</fullName>
    </recommendedName>
</protein>
<dbReference type="InterPro" id="IPR036514">
    <property type="entry name" value="SGNH_hydro_sf"/>
</dbReference>
<proteinExistence type="predicted"/>
<dbReference type="InterPro" id="IPR039329">
    <property type="entry name" value="SIAE"/>
</dbReference>
<name>A0A2C9KDN4_BIOGL</name>
<evidence type="ECO:0000256" key="1">
    <source>
        <dbReference type="ARBA" id="ARBA00022801"/>
    </source>
</evidence>
<sequence length="573" mass="64457">MALLLLEILKLLSILACSMIWPIEIIVAEAQYVYKREAKIEKDLLSKLIRSEMPKSEPIFAFAKHFQSHMVLQQSPQRANVYGFSSEIGKIVELQVVVYPTRITHYYNTTVQPGSANGSGVWNFILDSFPGNTAVDIYAISEVGTLALEDILFGDVWICSGQSNMQFTVIQMFDAEKEMAEAKFYPNIRLMTVNWNASETPLDDLIKIEENWTLPNRSTIGGLPNTHFSAVCWLFGKNIHKALGYPIGLVASDYGGTHAEAWSSPKALAVCGNLGNESSQKPYVNWTDDQPKHFVQNRIDPDANSVLWNAMIHPLLGMTIYGVLWYQGESDAYGPPRDKYNCTFPELIKDWRYNFNKASHGQTRADFPFGFVQLSAKAADPSISVGFPDIRWHQTGDRGYVPNPDMPNVFMAVAMDLPDFISPYGYTHPRDKLDVGTRLTLSGLAVAYGKSELYQGPLPVLAYVSPQGLVVDYGKTWSLDVRNWDGFELLCGTRWAETRIIDTNTSYLILFNEVCGKEEKLSALRYAWRESPCAFKKCSVYENINNLPGPPFVAFAKTDQNITYFTFEGPTYV</sequence>
<feature type="domain" description="Sialate O-acetylesterase" evidence="3">
    <location>
        <begin position="155"/>
        <end position="358"/>
    </location>
</feature>
<feature type="signal peptide" evidence="2">
    <location>
        <begin position="1"/>
        <end position="16"/>
    </location>
</feature>
<evidence type="ECO:0000256" key="2">
    <source>
        <dbReference type="SAM" id="SignalP"/>
    </source>
</evidence>
<dbReference type="SUPFAM" id="SSF52266">
    <property type="entry name" value="SGNH hydrolase"/>
    <property type="match status" value="1"/>
</dbReference>
<dbReference type="InterPro" id="IPR005181">
    <property type="entry name" value="SASA"/>
</dbReference>
<evidence type="ECO:0000313" key="5">
    <source>
        <dbReference type="Proteomes" id="UP000076420"/>
    </source>
</evidence>
<dbReference type="Pfam" id="PF03629">
    <property type="entry name" value="SASA"/>
    <property type="match status" value="1"/>
</dbReference>
<dbReference type="VEuPathDB" id="VectorBase:BGLAX_031931"/>
<dbReference type="PANTHER" id="PTHR22901:SF0">
    <property type="entry name" value="SIALATE O-ACETYLESTERASE"/>
    <property type="match status" value="1"/>
</dbReference>
<dbReference type="KEGG" id="bgt:106057500"/>
<organism evidence="4 5">
    <name type="scientific">Biomphalaria glabrata</name>
    <name type="common">Bloodfluke planorb</name>
    <name type="synonym">Freshwater snail</name>
    <dbReference type="NCBI Taxonomy" id="6526"/>
    <lineage>
        <taxon>Eukaryota</taxon>
        <taxon>Metazoa</taxon>
        <taxon>Spiralia</taxon>
        <taxon>Lophotrochozoa</taxon>
        <taxon>Mollusca</taxon>
        <taxon>Gastropoda</taxon>
        <taxon>Heterobranchia</taxon>
        <taxon>Euthyneura</taxon>
        <taxon>Panpulmonata</taxon>
        <taxon>Hygrophila</taxon>
        <taxon>Lymnaeoidea</taxon>
        <taxon>Planorbidae</taxon>
        <taxon>Biomphalaria</taxon>
    </lineage>
</organism>
<feature type="chain" id="PRO_5013356389" description="Sialate O-acetylesterase domain-containing protein" evidence="2">
    <location>
        <begin position="17"/>
        <end position="573"/>
    </location>
</feature>
<keyword evidence="1" id="KW-0378">Hydrolase</keyword>
<dbReference type="VEuPathDB" id="VectorBase:BGLB017917"/>
<evidence type="ECO:0000259" key="3">
    <source>
        <dbReference type="Pfam" id="PF03629"/>
    </source>
</evidence>
<keyword evidence="2" id="KW-0732">Signal</keyword>
<dbReference type="AlphaFoldDB" id="A0A2C9KDN4"/>
<dbReference type="Gene3D" id="3.40.50.1110">
    <property type="entry name" value="SGNH hydrolase"/>
    <property type="match status" value="1"/>
</dbReference>
<dbReference type="OrthoDB" id="42638at2759"/>
<accession>A0A2C9KDN4</accession>
<reference evidence="4" key="1">
    <citation type="submission" date="2020-05" db="UniProtKB">
        <authorList>
            <consortium name="EnsemblMetazoa"/>
        </authorList>
    </citation>
    <scope>IDENTIFICATION</scope>
    <source>
        <strain evidence="4">BB02</strain>
    </source>
</reference>
<evidence type="ECO:0000313" key="4">
    <source>
        <dbReference type="EnsemblMetazoa" id="BGLB017917-PA"/>
    </source>
</evidence>
<dbReference type="RefSeq" id="XP_013070166.2">
    <property type="nucleotide sequence ID" value="XM_013214712.2"/>
</dbReference>
<dbReference type="GO" id="GO:0005975">
    <property type="term" value="P:carbohydrate metabolic process"/>
    <property type="evidence" value="ECO:0007669"/>
    <property type="project" value="TreeGrafter"/>
</dbReference>